<comment type="caution">
    <text evidence="4">The sequence shown here is derived from an EMBL/GenBank/DDBJ whole genome shotgun (WGS) entry which is preliminary data.</text>
</comment>
<dbReference type="InterPro" id="IPR012338">
    <property type="entry name" value="Beta-lactam/transpept-like"/>
</dbReference>
<dbReference type="InterPro" id="IPR001466">
    <property type="entry name" value="Beta-lactam-related"/>
</dbReference>
<evidence type="ECO:0000313" key="4">
    <source>
        <dbReference type="EMBL" id="PZF81941.1"/>
    </source>
</evidence>
<evidence type="ECO:0000256" key="1">
    <source>
        <dbReference type="SAM" id="MobiDB-lite"/>
    </source>
</evidence>
<proteinExistence type="predicted"/>
<dbReference type="Proteomes" id="UP000248764">
    <property type="component" value="Unassembled WGS sequence"/>
</dbReference>
<dbReference type="SUPFAM" id="SSF56601">
    <property type="entry name" value="beta-lactamase/transpeptidase-like"/>
    <property type="match status" value="1"/>
</dbReference>
<name>A0A2W2B3B9_9ACTN</name>
<evidence type="ECO:0000313" key="5">
    <source>
        <dbReference type="Proteomes" id="UP000248764"/>
    </source>
</evidence>
<keyword evidence="2" id="KW-0732">Signal</keyword>
<feature type="signal peptide" evidence="2">
    <location>
        <begin position="1"/>
        <end position="20"/>
    </location>
</feature>
<organism evidence="4 5">
    <name type="scientific">Jiangella anatolica</name>
    <dbReference type="NCBI Taxonomy" id="2670374"/>
    <lineage>
        <taxon>Bacteria</taxon>
        <taxon>Bacillati</taxon>
        <taxon>Actinomycetota</taxon>
        <taxon>Actinomycetes</taxon>
        <taxon>Jiangellales</taxon>
        <taxon>Jiangellaceae</taxon>
        <taxon>Jiangella</taxon>
    </lineage>
</organism>
<dbReference type="PROSITE" id="PS51318">
    <property type="entry name" value="TAT"/>
    <property type="match status" value="1"/>
</dbReference>
<dbReference type="InterPro" id="IPR050491">
    <property type="entry name" value="AmpC-like"/>
</dbReference>
<feature type="region of interest" description="Disordered" evidence="1">
    <location>
        <begin position="320"/>
        <end position="368"/>
    </location>
</feature>
<dbReference type="InterPro" id="IPR006311">
    <property type="entry name" value="TAT_signal"/>
</dbReference>
<feature type="chain" id="PRO_5016127286" evidence="2">
    <location>
        <begin position="21"/>
        <end position="411"/>
    </location>
</feature>
<evidence type="ECO:0000256" key="2">
    <source>
        <dbReference type="SAM" id="SignalP"/>
    </source>
</evidence>
<sequence length="411" mass="43845">MRLTTVRLSRRAVLRGSAAAATGLAASAFSISPRAWPGEDSGTGPEGLQQALDGLVGTAADPADQPVAALGMVRDGGELWRGAAGYADRDAQRLAHPAIDYRFRIGSATKTFTATIVLQLVGEGRIGLDDPIGRQLPGLVPGEDRITVRSLLNMTSGLPDFLPILLPSLRHGISSYEEYRRASFRPIEPRDVIGQAVAAGPRFEAGTAFDYSTTNYLVLGLLIEQVTGRPYRTVLHHRIIRRLRLLQTDLPAGPALRPPYLHGYAHFHDLAEQWTDVTRRFEPGWSGGGMVSTLADLSRFFSALLSGDLLRPDLLDAMTTTSGAPPAASGAPPGAPDGGTYGLGLQRDDRSLRHPTWGHGGDTHGYNNRVHTTADGAAQLLAATTGFPARTPRHGPPYEPFIDAAFAAIGS</sequence>
<dbReference type="EMBL" id="POTW01000048">
    <property type="protein sequence ID" value="PZF81941.1"/>
    <property type="molecule type" value="Genomic_DNA"/>
</dbReference>
<keyword evidence="4" id="KW-0378">Hydrolase</keyword>
<reference evidence="4 5" key="1">
    <citation type="submission" date="2018-01" db="EMBL/GenBank/DDBJ databases">
        <title>Draft genome sequence of Jiangella sp. GTF31.</title>
        <authorList>
            <person name="Sahin N."/>
            <person name="Ay H."/>
            <person name="Saygin H."/>
        </authorList>
    </citation>
    <scope>NUCLEOTIDE SEQUENCE [LARGE SCALE GENOMIC DNA]</scope>
    <source>
        <strain evidence="4 5">GTF31</strain>
    </source>
</reference>
<dbReference type="AlphaFoldDB" id="A0A2W2B3B9"/>
<feature type="domain" description="Beta-lactamase-related" evidence="3">
    <location>
        <begin position="64"/>
        <end position="367"/>
    </location>
</feature>
<keyword evidence="5" id="KW-1185">Reference proteome</keyword>
<dbReference type="Gene3D" id="3.40.710.10">
    <property type="entry name" value="DD-peptidase/beta-lactamase superfamily"/>
    <property type="match status" value="1"/>
</dbReference>
<evidence type="ECO:0000259" key="3">
    <source>
        <dbReference type="Pfam" id="PF00144"/>
    </source>
</evidence>
<dbReference type="PANTHER" id="PTHR46825">
    <property type="entry name" value="D-ALANYL-D-ALANINE-CARBOXYPEPTIDASE/ENDOPEPTIDASE AMPH"/>
    <property type="match status" value="1"/>
</dbReference>
<protein>
    <submittedName>
        <fullName evidence="4">Serine hydrolase</fullName>
    </submittedName>
</protein>
<dbReference type="PANTHER" id="PTHR46825:SF7">
    <property type="entry name" value="D-ALANYL-D-ALANINE CARBOXYPEPTIDASE"/>
    <property type="match status" value="1"/>
</dbReference>
<dbReference type="GO" id="GO:0016787">
    <property type="term" value="F:hydrolase activity"/>
    <property type="evidence" value="ECO:0007669"/>
    <property type="project" value="UniProtKB-KW"/>
</dbReference>
<dbReference type="Pfam" id="PF00144">
    <property type="entry name" value="Beta-lactamase"/>
    <property type="match status" value="1"/>
</dbReference>
<gene>
    <name evidence="4" type="ORF">C1I92_19135</name>
</gene>
<feature type="compositionally biased region" description="Low complexity" evidence="1">
    <location>
        <begin position="320"/>
        <end position="332"/>
    </location>
</feature>
<accession>A0A2W2B3B9</accession>
<dbReference type="RefSeq" id="WP_111256248.1">
    <property type="nucleotide sequence ID" value="NZ_POTW01000048.1"/>
</dbReference>